<dbReference type="EMBL" id="NISI01000001">
    <property type="protein sequence ID" value="OWR05769.1"/>
    <property type="molecule type" value="Genomic_DNA"/>
</dbReference>
<accession>A0A254NCT7</accession>
<evidence type="ECO:0000256" key="1">
    <source>
        <dbReference type="ARBA" id="ARBA00022729"/>
    </source>
</evidence>
<name>A0A254NCT7_9BURK</name>
<comment type="caution">
    <text evidence="3">The sequence shown here is derived from an EMBL/GenBank/DDBJ whole genome shotgun (WGS) entry which is preliminary data.</text>
</comment>
<feature type="domain" description="Solute-binding protein family 3/N-terminal" evidence="2">
    <location>
        <begin position="90"/>
        <end position="307"/>
    </location>
</feature>
<organism evidence="3 4">
    <name type="scientific">Roseateles puraquae</name>
    <dbReference type="NCBI Taxonomy" id="431059"/>
    <lineage>
        <taxon>Bacteria</taxon>
        <taxon>Pseudomonadati</taxon>
        <taxon>Pseudomonadota</taxon>
        <taxon>Betaproteobacteria</taxon>
        <taxon>Burkholderiales</taxon>
        <taxon>Sphaerotilaceae</taxon>
        <taxon>Roseateles</taxon>
    </lineage>
</organism>
<proteinExistence type="predicted"/>
<dbReference type="PANTHER" id="PTHR35936:SF6">
    <property type="entry name" value="AMINO ACID ABC TRANSPORTER SUBSTRATE-BINDING PAAT FAMILY PROTEIN"/>
    <property type="match status" value="1"/>
</dbReference>
<dbReference type="Gene3D" id="3.40.190.10">
    <property type="entry name" value="Periplasmic binding protein-like II"/>
    <property type="match status" value="2"/>
</dbReference>
<dbReference type="Pfam" id="PF00497">
    <property type="entry name" value="SBP_bac_3"/>
    <property type="match status" value="1"/>
</dbReference>
<sequence>MPARSCCAVLPPASEAGVARLSHVKHGAFGPCSNPCMQRTTGDCGEAASSAPLASLASSSPRPPSPWRRRLCGAGFFACLPLKALAAETPLRIETIQSEPFGRLGPQGPSGLMYDIGMLIVQRAGLAAENHVVPYARTVLSLQNGTADMVLRFTNDELRQVAHQVAPVLQLPTVVVSRREAPVQRLEELSHRTLSVARSFPVPERLSQLPGLQLQAVNNNEHAIQMLMGRRVDAAYGSNLGLFGAARGLGLRMQALAPPVVVERQTFWLHLSRSRATPALIERLSQAVEALQREGAIHRLYERALEAFGDDRMPA</sequence>
<reference evidence="3 4" key="1">
    <citation type="journal article" date="2007" name="Int. J. Syst. Evol. Microbiol.">
        <title>Description of Pelomonas aquatica sp. nov. and Pelomonas puraquae sp. nov., isolated from industrial and haemodialysis water.</title>
        <authorList>
            <person name="Gomila M."/>
            <person name="Bowien B."/>
            <person name="Falsen E."/>
            <person name="Moore E.R."/>
            <person name="Lalucat J."/>
        </authorList>
    </citation>
    <scope>NUCLEOTIDE SEQUENCE [LARGE SCALE GENOMIC DNA]</scope>
    <source>
        <strain evidence="3 4">CCUG 52769</strain>
    </source>
</reference>
<dbReference type="SMART" id="SM00062">
    <property type="entry name" value="PBPb"/>
    <property type="match status" value="1"/>
</dbReference>
<dbReference type="Proteomes" id="UP000197446">
    <property type="component" value="Unassembled WGS sequence"/>
</dbReference>
<evidence type="ECO:0000313" key="4">
    <source>
        <dbReference type="Proteomes" id="UP000197446"/>
    </source>
</evidence>
<keyword evidence="4" id="KW-1185">Reference proteome</keyword>
<keyword evidence="1" id="KW-0732">Signal</keyword>
<dbReference type="PANTHER" id="PTHR35936">
    <property type="entry name" value="MEMBRANE-BOUND LYTIC MUREIN TRANSGLYCOSYLASE F"/>
    <property type="match status" value="1"/>
</dbReference>
<evidence type="ECO:0000259" key="2">
    <source>
        <dbReference type="SMART" id="SM00062"/>
    </source>
</evidence>
<gene>
    <name evidence="3" type="ORF">CDO81_04820</name>
</gene>
<protein>
    <recommendedName>
        <fullName evidence="2">Solute-binding protein family 3/N-terminal domain-containing protein</fullName>
    </recommendedName>
</protein>
<evidence type="ECO:0000313" key="3">
    <source>
        <dbReference type="EMBL" id="OWR05769.1"/>
    </source>
</evidence>
<dbReference type="InterPro" id="IPR001638">
    <property type="entry name" value="Solute-binding_3/MltF_N"/>
</dbReference>
<dbReference type="AlphaFoldDB" id="A0A254NCT7"/>
<dbReference type="SUPFAM" id="SSF53850">
    <property type="entry name" value="Periplasmic binding protein-like II"/>
    <property type="match status" value="1"/>
</dbReference>